<evidence type="ECO:0000313" key="3">
    <source>
        <dbReference type="Proteomes" id="UP000193711"/>
    </source>
</evidence>
<dbReference type="Proteomes" id="UP000193711">
    <property type="component" value="Unassembled WGS sequence"/>
</dbReference>
<dbReference type="CDD" id="cd04301">
    <property type="entry name" value="NAT_SF"/>
    <property type="match status" value="1"/>
</dbReference>
<dbReference type="STRING" id="1891671.SAMN06295885_3392"/>
<dbReference type="GO" id="GO:0016747">
    <property type="term" value="F:acyltransferase activity, transferring groups other than amino-acyl groups"/>
    <property type="evidence" value="ECO:0007669"/>
    <property type="project" value="InterPro"/>
</dbReference>
<dbReference type="SUPFAM" id="SSF55729">
    <property type="entry name" value="Acyl-CoA N-acyltransferases (Nat)"/>
    <property type="match status" value="1"/>
</dbReference>
<organism evidence="2 3">
    <name type="scientific">Rathayibacter oskolensis</name>
    <dbReference type="NCBI Taxonomy" id="1891671"/>
    <lineage>
        <taxon>Bacteria</taxon>
        <taxon>Bacillati</taxon>
        <taxon>Actinomycetota</taxon>
        <taxon>Actinomycetes</taxon>
        <taxon>Micrococcales</taxon>
        <taxon>Microbacteriaceae</taxon>
        <taxon>Rathayibacter</taxon>
    </lineage>
</organism>
<name>A0A1X7PEM9_9MICO</name>
<dbReference type="AlphaFoldDB" id="A0A1X7PEM9"/>
<dbReference type="InterPro" id="IPR000182">
    <property type="entry name" value="GNAT_dom"/>
</dbReference>
<dbReference type="InterPro" id="IPR016181">
    <property type="entry name" value="Acyl_CoA_acyltransferase"/>
</dbReference>
<feature type="domain" description="N-acetyltransferase" evidence="1">
    <location>
        <begin position="114"/>
        <end position="250"/>
    </location>
</feature>
<dbReference type="Pfam" id="PF24553">
    <property type="entry name" value="Rv0428c_C"/>
    <property type="match status" value="1"/>
</dbReference>
<evidence type="ECO:0000259" key="1">
    <source>
        <dbReference type="PROSITE" id="PS51186"/>
    </source>
</evidence>
<sequence>MDPRLLDRLAADAWPPLVRRDLGGWQLRAASGVTQRANSVLTSGPVADIGHAVGAAEAFAREQAIPPLFQLGPATLPADLPERLAARGYAPQGRTEVLTGSAAEALAALPSSDAVVETAAEPGDEWLDLWWSVDGRGGAAEREVARRILTGCDASYALLRDERGAAACGRLAHATTPEGERWSGLFALATRPDARRRGHASAIIRALLERARGDRFWIQVLAGNAGARRLYASLGCRESSWYEYWRPAAD</sequence>
<dbReference type="Gene3D" id="3.40.630.30">
    <property type="match status" value="1"/>
</dbReference>
<dbReference type="RefSeq" id="WP_085477767.1">
    <property type="nucleotide sequence ID" value="NZ_FXBM01000003.1"/>
</dbReference>
<gene>
    <name evidence="2" type="ORF">SAMN06295885_3392</name>
</gene>
<dbReference type="PROSITE" id="PS51186">
    <property type="entry name" value="GNAT"/>
    <property type="match status" value="1"/>
</dbReference>
<reference evidence="3" key="1">
    <citation type="submission" date="2017-04" db="EMBL/GenBank/DDBJ databases">
        <authorList>
            <person name="Varghese N."/>
            <person name="Submissions S."/>
        </authorList>
    </citation>
    <scope>NUCLEOTIDE SEQUENCE [LARGE SCALE GENOMIC DNA]</scope>
    <source>
        <strain evidence="3">VKM Ac-2121</strain>
    </source>
</reference>
<dbReference type="EMBL" id="FXBM01000003">
    <property type="protein sequence ID" value="SMH49676.1"/>
    <property type="molecule type" value="Genomic_DNA"/>
</dbReference>
<evidence type="ECO:0000313" key="2">
    <source>
        <dbReference type="EMBL" id="SMH49676.1"/>
    </source>
</evidence>
<proteinExistence type="predicted"/>
<keyword evidence="3" id="KW-1185">Reference proteome</keyword>
<protein>
    <submittedName>
        <fullName evidence="2">FR47-like protein</fullName>
    </submittedName>
</protein>
<dbReference type="InterPro" id="IPR056935">
    <property type="entry name" value="Rv0428c-like_C"/>
</dbReference>
<dbReference type="OrthoDB" id="9775595at2"/>
<accession>A0A1X7PEM9</accession>